<evidence type="ECO:0000256" key="1">
    <source>
        <dbReference type="SAM" id="MobiDB-lite"/>
    </source>
</evidence>
<dbReference type="VEuPathDB" id="CryptoDB:Cvel_28184"/>
<feature type="region of interest" description="Disordered" evidence="1">
    <location>
        <begin position="58"/>
        <end position="88"/>
    </location>
</feature>
<dbReference type="EMBL" id="CDMZ01002880">
    <property type="protein sequence ID" value="CEM44253.1"/>
    <property type="molecule type" value="Genomic_DNA"/>
</dbReference>
<accession>A0A0G4HJ80</accession>
<sequence>MQRATHKEKGIEPPHSIYEEERFLVETRKTGLLTVEVPAILQMGTCTWRVPVGDRVTHSSTASSGDWDHHTRGKVPVSIFPPTGPRAI</sequence>
<protein>
    <submittedName>
        <fullName evidence="2">Uncharacterized protein</fullName>
    </submittedName>
</protein>
<gene>
    <name evidence="2" type="ORF">Cvel_28184</name>
</gene>
<evidence type="ECO:0000313" key="2">
    <source>
        <dbReference type="EMBL" id="CEM44253.1"/>
    </source>
</evidence>
<reference evidence="2" key="1">
    <citation type="submission" date="2014-11" db="EMBL/GenBank/DDBJ databases">
        <authorList>
            <person name="Otto D Thomas"/>
            <person name="Naeem Raeece"/>
        </authorList>
    </citation>
    <scope>NUCLEOTIDE SEQUENCE</scope>
</reference>
<name>A0A0G4HJ80_9ALVE</name>
<dbReference type="AlphaFoldDB" id="A0A0G4HJ80"/>
<organism evidence="2">
    <name type="scientific">Chromera velia CCMP2878</name>
    <dbReference type="NCBI Taxonomy" id="1169474"/>
    <lineage>
        <taxon>Eukaryota</taxon>
        <taxon>Sar</taxon>
        <taxon>Alveolata</taxon>
        <taxon>Colpodellida</taxon>
        <taxon>Chromeraceae</taxon>
        <taxon>Chromera</taxon>
    </lineage>
</organism>
<proteinExistence type="predicted"/>